<sequence>MRQGNVYRHCGLQPRMSPAVCCPSQGEKPSDSWRKKHPPPSELNRTQTAGQGTLPPNSVIYEMITGEMVVVEEIPPEHGSAGPSGLDARGWPVAAEQHHLWQWR</sequence>
<dbReference type="AlphaFoldDB" id="A0A8J4YK62"/>
<organism evidence="2 3">
    <name type="scientific">Chionoecetes opilio</name>
    <name type="common">Atlantic snow crab</name>
    <name type="synonym">Cancer opilio</name>
    <dbReference type="NCBI Taxonomy" id="41210"/>
    <lineage>
        <taxon>Eukaryota</taxon>
        <taxon>Metazoa</taxon>
        <taxon>Ecdysozoa</taxon>
        <taxon>Arthropoda</taxon>
        <taxon>Crustacea</taxon>
        <taxon>Multicrustacea</taxon>
        <taxon>Malacostraca</taxon>
        <taxon>Eumalacostraca</taxon>
        <taxon>Eucarida</taxon>
        <taxon>Decapoda</taxon>
        <taxon>Pleocyemata</taxon>
        <taxon>Brachyura</taxon>
        <taxon>Eubrachyura</taxon>
        <taxon>Majoidea</taxon>
        <taxon>Majidae</taxon>
        <taxon>Chionoecetes</taxon>
    </lineage>
</organism>
<reference evidence="2" key="1">
    <citation type="submission" date="2020-07" db="EMBL/GenBank/DDBJ databases">
        <title>The High-quality genome of the commercially important snow crab, Chionoecetes opilio.</title>
        <authorList>
            <person name="Jeong J.-H."/>
            <person name="Ryu S."/>
        </authorList>
    </citation>
    <scope>NUCLEOTIDE SEQUENCE</scope>
    <source>
        <strain evidence="2">MADBK_172401_WGS</strain>
        <tissue evidence="2">Digestive gland</tissue>
    </source>
</reference>
<dbReference type="Proteomes" id="UP000770661">
    <property type="component" value="Unassembled WGS sequence"/>
</dbReference>
<dbReference type="EMBL" id="JACEEZ010000915">
    <property type="protein sequence ID" value="KAG0729713.1"/>
    <property type="molecule type" value="Genomic_DNA"/>
</dbReference>
<evidence type="ECO:0000313" key="2">
    <source>
        <dbReference type="EMBL" id="KAG0729713.1"/>
    </source>
</evidence>
<proteinExistence type="predicted"/>
<accession>A0A8J4YK62</accession>
<gene>
    <name evidence="2" type="ORF">GWK47_003406</name>
</gene>
<keyword evidence="3" id="KW-1185">Reference proteome</keyword>
<evidence type="ECO:0000256" key="1">
    <source>
        <dbReference type="SAM" id="MobiDB-lite"/>
    </source>
</evidence>
<name>A0A8J4YK62_CHIOP</name>
<feature type="region of interest" description="Disordered" evidence="1">
    <location>
        <begin position="18"/>
        <end position="57"/>
    </location>
</feature>
<feature type="compositionally biased region" description="Polar residues" evidence="1">
    <location>
        <begin position="43"/>
        <end position="56"/>
    </location>
</feature>
<evidence type="ECO:0000313" key="3">
    <source>
        <dbReference type="Proteomes" id="UP000770661"/>
    </source>
</evidence>
<comment type="caution">
    <text evidence="2">The sequence shown here is derived from an EMBL/GenBank/DDBJ whole genome shotgun (WGS) entry which is preliminary data.</text>
</comment>
<protein>
    <submittedName>
        <fullName evidence="2">Uncharacterized protein</fullName>
    </submittedName>
</protein>